<organism evidence="2 3">
    <name type="scientific">Sodiomyces alkalinus (strain CBS 110278 / VKM F-3762 / F11)</name>
    <name type="common">Alkaliphilic filamentous fungus</name>
    <dbReference type="NCBI Taxonomy" id="1314773"/>
    <lineage>
        <taxon>Eukaryota</taxon>
        <taxon>Fungi</taxon>
        <taxon>Dikarya</taxon>
        <taxon>Ascomycota</taxon>
        <taxon>Pezizomycotina</taxon>
        <taxon>Sordariomycetes</taxon>
        <taxon>Hypocreomycetidae</taxon>
        <taxon>Glomerellales</taxon>
        <taxon>Plectosphaerellaceae</taxon>
        <taxon>Sodiomyces</taxon>
    </lineage>
</organism>
<dbReference type="STRING" id="1314773.A0A3N2PTK8"/>
<dbReference type="Proteomes" id="UP000272025">
    <property type="component" value="Unassembled WGS sequence"/>
</dbReference>
<feature type="transmembrane region" description="Helical" evidence="1">
    <location>
        <begin position="259"/>
        <end position="280"/>
    </location>
</feature>
<feature type="transmembrane region" description="Helical" evidence="1">
    <location>
        <begin position="184"/>
        <end position="203"/>
    </location>
</feature>
<sequence length="515" mass="57828">MIVGPSYAEYLLAGTAMILFTYLGPLCVAYFLLLLSIAGIPGISHPISIAIEVLGALEILFYFVWFLPYRAYLQRRRPLSGPLARDMRRRLFYRQLGHVADMETYLSKWHHGAQFSDIRRDNLQSWLLWALFERDGDPGEDAAEVDEYIEAIERKCGFRFQTGSGVAVPLRLAFDPVQMRHRSLLFYMMVGFLDTVTATILRLRGFKFYRQPRGRFFTVFPPRLQTVLATSASASPQLSYYYRPPAPSPSSTSPSHRPVLFLHGVGIGLAAYLPWLLFFAPPEAAILIPEFLPVSSRICAPLPPTLDLIRSLSAILTQQDLRDAVLVAHSFGTFLLSPLLSDPDMANRVSAIVPVDPVCLLLHLPETAYNFTRSRPPSGERGAEWQLRFVGTDPGISYTFSRRLRWHEHILWGEQLLDRARGWRATVVVGGRDSIIDPAAVANERSDESDAGWLASKERWTGREELELIYLAHLDHGHTILGHDGMRVLGEVVKTYTSVESLDSVESASTAGTPQ</sequence>
<dbReference type="GeneID" id="39583791"/>
<gene>
    <name evidence="2" type="ORF">SODALDRAFT_399929</name>
</gene>
<accession>A0A3N2PTK8</accession>
<feature type="transmembrane region" description="Helical" evidence="1">
    <location>
        <begin position="12"/>
        <end position="35"/>
    </location>
</feature>
<evidence type="ECO:0000313" key="3">
    <source>
        <dbReference type="Proteomes" id="UP000272025"/>
    </source>
</evidence>
<dbReference type="PANTHER" id="PTHR37471">
    <property type="entry name" value="UNNAMED PRODUCT"/>
    <property type="match status" value="1"/>
</dbReference>
<dbReference type="AlphaFoldDB" id="A0A3N2PTK8"/>
<dbReference type="Gene3D" id="3.40.50.1820">
    <property type="entry name" value="alpha/beta hydrolase"/>
    <property type="match status" value="1"/>
</dbReference>
<reference evidence="2 3" key="1">
    <citation type="journal article" date="2018" name="Mol. Ecol.">
        <title>The obligate alkalophilic soda-lake fungus Sodiomyces alkalinus has shifted to a protein diet.</title>
        <authorList>
            <person name="Grum-Grzhimaylo A.A."/>
            <person name="Falkoski D.L."/>
            <person name="van den Heuvel J."/>
            <person name="Valero-Jimenez C.A."/>
            <person name="Min B."/>
            <person name="Choi I.G."/>
            <person name="Lipzen A."/>
            <person name="Daum C.G."/>
            <person name="Aanen D.K."/>
            <person name="Tsang A."/>
            <person name="Henrissat B."/>
            <person name="Bilanenko E.N."/>
            <person name="de Vries R.P."/>
            <person name="van Kan J.A.L."/>
            <person name="Grigoriev I.V."/>
            <person name="Debets A.J.M."/>
        </authorList>
    </citation>
    <scope>NUCLEOTIDE SEQUENCE [LARGE SCALE GENOMIC DNA]</scope>
    <source>
        <strain evidence="2 3">F11</strain>
    </source>
</reference>
<name>A0A3N2PTK8_SODAK</name>
<proteinExistence type="predicted"/>
<evidence type="ECO:0000256" key="1">
    <source>
        <dbReference type="SAM" id="Phobius"/>
    </source>
</evidence>
<evidence type="ECO:0000313" key="2">
    <source>
        <dbReference type="EMBL" id="ROT37774.1"/>
    </source>
</evidence>
<dbReference type="SUPFAM" id="SSF53474">
    <property type="entry name" value="alpha/beta-Hydrolases"/>
    <property type="match status" value="1"/>
</dbReference>
<dbReference type="OrthoDB" id="6431331at2759"/>
<keyword evidence="1" id="KW-0472">Membrane</keyword>
<evidence type="ECO:0008006" key="4">
    <source>
        <dbReference type="Google" id="ProtNLM"/>
    </source>
</evidence>
<dbReference type="RefSeq" id="XP_028465580.1">
    <property type="nucleotide sequence ID" value="XM_028615314.1"/>
</dbReference>
<feature type="transmembrane region" description="Helical" evidence="1">
    <location>
        <begin position="47"/>
        <end position="67"/>
    </location>
</feature>
<keyword evidence="1" id="KW-0812">Transmembrane</keyword>
<protein>
    <recommendedName>
        <fullName evidence="4">AB hydrolase-1 domain-containing protein</fullName>
    </recommendedName>
</protein>
<dbReference type="InterPro" id="IPR029058">
    <property type="entry name" value="AB_hydrolase_fold"/>
</dbReference>
<dbReference type="PANTHER" id="PTHR37471:SF1">
    <property type="entry name" value="AB HYDROLASE-1 DOMAIN-CONTAINING PROTEIN"/>
    <property type="match status" value="1"/>
</dbReference>
<keyword evidence="1" id="KW-1133">Transmembrane helix</keyword>
<dbReference type="EMBL" id="ML119056">
    <property type="protein sequence ID" value="ROT37774.1"/>
    <property type="molecule type" value="Genomic_DNA"/>
</dbReference>
<keyword evidence="3" id="KW-1185">Reference proteome</keyword>